<dbReference type="AlphaFoldDB" id="A0A917BQI5"/>
<evidence type="ECO:0000256" key="8">
    <source>
        <dbReference type="ARBA" id="ARBA00048141"/>
    </source>
</evidence>
<feature type="site" description="Transition state stabilizer" evidence="9">
    <location>
        <position position="261"/>
    </location>
</feature>
<feature type="site" description="Transition state stabilizer" evidence="9">
    <location>
        <position position="39"/>
    </location>
</feature>
<evidence type="ECO:0000259" key="10">
    <source>
        <dbReference type="Pfam" id="PF00696"/>
    </source>
</evidence>
<dbReference type="InterPro" id="IPR001048">
    <property type="entry name" value="Asp/Glu/Uridylate_kinase"/>
</dbReference>
<dbReference type="GO" id="GO:0005737">
    <property type="term" value="C:cytoplasm"/>
    <property type="evidence" value="ECO:0007669"/>
    <property type="project" value="UniProtKB-SubCell"/>
</dbReference>
<organism evidence="11 12">
    <name type="scientific">Terasakiella brassicae</name>
    <dbReference type="NCBI Taxonomy" id="1634917"/>
    <lineage>
        <taxon>Bacteria</taxon>
        <taxon>Pseudomonadati</taxon>
        <taxon>Pseudomonadota</taxon>
        <taxon>Alphaproteobacteria</taxon>
        <taxon>Rhodospirillales</taxon>
        <taxon>Terasakiellaceae</taxon>
        <taxon>Terasakiella</taxon>
    </lineage>
</organism>
<sequence length="311" mass="32869">MTTLDTSNMTEQDYLTRAVTLSEALPYMQRYAGETVVVKYGGHAMGDPELAKLFAKDIVLLKQVGINPVVVHGGGPQIGKMLARLAVESEFVDGLRVTDQATVDVVEMVLSGSINKEIVGNINAAGGFAVGLSGKDGHLIEARKLHRTKKDPDSNIERVLDLGFVGEPAVITPHILDSFLESDIIPVIAPIGAGPNGETYNINADTAAGAIAAAIDAKRLLMLTDIAGVLDKNGKLIQEMNATEARAMIEDGTISGGMIPKIETCLEAVETTLENPGVNAAVILDGRVPHAVLLEIFTEHGAGTMIRKVQA</sequence>
<dbReference type="PRINTS" id="PR00474">
    <property type="entry name" value="GLU5KINASE"/>
</dbReference>
<keyword evidence="6 9" id="KW-0418">Kinase</keyword>
<dbReference type="PANTHER" id="PTHR23342">
    <property type="entry name" value="N-ACETYLGLUTAMATE SYNTHASE"/>
    <property type="match status" value="1"/>
</dbReference>
<evidence type="ECO:0000256" key="4">
    <source>
        <dbReference type="ARBA" id="ARBA00022679"/>
    </source>
</evidence>
<reference evidence="11" key="2">
    <citation type="submission" date="2020-09" db="EMBL/GenBank/DDBJ databases">
        <authorList>
            <person name="Sun Q."/>
            <person name="Zhou Y."/>
        </authorList>
    </citation>
    <scope>NUCLEOTIDE SEQUENCE</scope>
    <source>
        <strain evidence="11">CGMCC 1.15254</strain>
    </source>
</reference>
<evidence type="ECO:0000313" key="12">
    <source>
        <dbReference type="Proteomes" id="UP000632498"/>
    </source>
</evidence>
<evidence type="ECO:0000256" key="9">
    <source>
        <dbReference type="HAMAP-Rule" id="MF_00082"/>
    </source>
</evidence>
<dbReference type="InterPro" id="IPR036393">
    <property type="entry name" value="AceGlu_kinase-like_sf"/>
</dbReference>
<feature type="binding site" evidence="9">
    <location>
        <position position="96"/>
    </location>
    <ligand>
        <name>substrate</name>
    </ligand>
</feature>
<reference evidence="11" key="1">
    <citation type="journal article" date="2014" name="Int. J. Syst. Evol. Microbiol.">
        <title>Complete genome sequence of Corynebacterium casei LMG S-19264T (=DSM 44701T), isolated from a smear-ripened cheese.</title>
        <authorList>
            <consortium name="US DOE Joint Genome Institute (JGI-PGF)"/>
            <person name="Walter F."/>
            <person name="Albersmeier A."/>
            <person name="Kalinowski J."/>
            <person name="Ruckert C."/>
        </authorList>
    </citation>
    <scope>NUCLEOTIDE SEQUENCE</scope>
    <source>
        <strain evidence="11">CGMCC 1.15254</strain>
    </source>
</reference>
<dbReference type="FunFam" id="3.40.1160.10:FF:000004">
    <property type="entry name" value="Acetylglutamate kinase"/>
    <property type="match status" value="1"/>
</dbReference>
<keyword evidence="9" id="KW-0963">Cytoplasm</keyword>
<dbReference type="PIRSF" id="PIRSF000728">
    <property type="entry name" value="NAGK"/>
    <property type="match status" value="1"/>
</dbReference>
<protein>
    <recommendedName>
        <fullName evidence="9">Acetylglutamate kinase</fullName>
        <ecNumber evidence="9">2.7.2.8</ecNumber>
    </recommendedName>
    <alternativeName>
        <fullName evidence="9">N-acetyl-L-glutamate 5-phosphotransferase</fullName>
    </alternativeName>
    <alternativeName>
        <fullName evidence="9">NAG kinase</fullName>
        <shortName evidence="9">NAGK</shortName>
    </alternativeName>
</protein>
<dbReference type="GO" id="GO:0005524">
    <property type="term" value="F:ATP binding"/>
    <property type="evidence" value="ECO:0007669"/>
    <property type="project" value="UniProtKB-UniRule"/>
</dbReference>
<evidence type="ECO:0000256" key="2">
    <source>
        <dbReference type="ARBA" id="ARBA00022571"/>
    </source>
</evidence>
<dbReference type="NCBIfam" id="TIGR00761">
    <property type="entry name" value="argB"/>
    <property type="match status" value="1"/>
</dbReference>
<evidence type="ECO:0000313" key="11">
    <source>
        <dbReference type="EMBL" id="GGF53818.1"/>
    </source>
</evidence>
<dbReference type="InterPro" id="IPR004662">
    <property type="entry name" value="AcgluKinase_fam"/>
</dbReference>
<keyword evidence="5 9" id="KW-0547">Nucleotide-binding</keyword>
<feature type="binding site" evidence="9">
    <location>
        <position position="201"/>
    </location>
    <ligand>
        <name>substrate</name>
    </ligand>
</feature>
<dbReference type="HAMAP" id="MF_00082">
    <property type="entry name" value="ArgB"/>
    <property type="match status" value="1"/>
</dbReference>
<dbReference type="SUPFAM" id="SSF53633">
    <property type="entry name" value="Carbamate kinase-like"/>
    <property type="match status" value="1"/>
</dbReference>
<dbReference type="InterPro" id="IPR001057">
    <property type="entry name" value="Glu/AcGlu_kinase"/>
</dbReference>
<comment type="similarity">
    <text evidence="9">Belongs to the acetylglutamate kinase family. ArgB subfamily.</text>
</comment>
<dbReference type="Gene3D" id="3.40.1160.10">
    <property type="entry name" value="Acetylglutamate kinase-like"/>
    <property type="match status" value="1"/>
</dbReference>
<dbReference type="CDD" id="cd04250">
    <property type="entry name" value="AAK_NAGK-C"/>
    <property type="match status" value="1"/>
</dbReference>
<gene>
    <name evidence="9 11" type="primary">argB</name>
    <name evidence="11" type="ORF">GCM10011332_03960</name>
</gene>
<proteinExistence type="inferred from homology"/>
<comment type="subcellular location">
    <subcellularLocation>
        <location evidence="9">Cytoplasm</location>
    </subcellularLocation>
</comment>
<evidence type="ECO:0000256" key="6">
    <source>
        <dbReference type="ARBA" id="ARBA00022777"/>
    </source>
</evidence>
<dbReference type="Pfam" id="PF00696">
    <property type="entry name" value="AA_kinase"/>
    <property type="match status" value="1"/>
</dbReference>
<dbReference type="EMBL" id="BMHV01000002">
    <property type="protein sequence ID" value="GGF53818.1"/>
    <property type="molecule type" value="Genomic_DNA"/>
</dbReference>
<dbReference type="EC" id="2.7.2.8" evidence="9"/>
<keyword evidence="7 9" id="KW-0067">ATP-binding</keyword>
<keyword evidence="4 9" id="KW-0808">Transferase</keyword>
<accession>A0A917BQI5</accession>
<evidence type="ECO:0000256" key="1">
    <source>
        <dbReference type="ARBA" id="ARBA00004828"/>
    </source>
</evidence>
<dbReference type="RefSeq" id="WP_188660731.1">
    <property type="nucleotide sequence ID" value="NZ_BMHV01000002.1"/>
</dbReference>
<dbReference type="GO" id="GO:0042450">
    <property type="term" value="P:L-arginine biosynthetic process via ornithine"/>
    <property type="evidence" value="ECO:0007669"/>
    <property type="project" value="UniProtKB-UniRule"/>
</dbReference>
<name>A0A917BQI5_9PROT</name>
<comment type="catalytic activity">
    <reaction evidence="8 9">
        <text>N-acetyl-L-glutamate + ATP = N-acetyl-L-glutamyl 5-phosphate + ADP</text>
        <dbReference type="Rhea" id="RHEA:14629"/>
        <dbReference type="ChEBI" id="CHEBI:30616"/>
        <dbReference type="ChEBI" id="CHEBI:44337"/>
        <dbReference type="ChEBI" id="CHEBI:57936"/>
        <dbReference type="ChEBI" id="CHEBI:456216"/>
        <dbReference type="EC" id="2.7.2.8"/>
    </reaction>
</comment>
<feature type="binding site" evidence="9">
    <location>
        <begin position="74"/>
        <end position="75"/>
    </location>
    <ligand>
        <name>substrate</name>
    </ligand>
</feature>
<dbReference type="Proteomes" id="UP000632498">
    <property type="component" value="Unassembled WGS sequence"/>
</dbReference>
<dbReference type="InterPro" id="IPR037528">
    <property type="entry name" value="ArgB"/>
</dbReference>
<evidence type="ECO:0000256" key="7">
    <source>
        <dbReference type="ARBA" id="ARBA00022840"/>
    </source>
</evidence>
<evidence type="ECO:0000256" key="5">
    <source>
        <dbReference type="ARBA" id="ARBA00022741"/>
    </source>
</evidence>
<comment type="caution">
    <text evidence="11">The sequence shown here is derived from an EMBL/GenBank/DDBJ whole genome shotgun (WGS) entry which is preliminary data.</text>
</comment>
<comment type="function">
    <text evidence="9">Catalyzes the ATP-dependent phosphorylation of N-acetyl-L-glutamate.</text>
</comment>
<keyword evidence="3 9" id="KW-0028">Amino-acid biosynthesis</keyword>
<dbReference type="InterPro" id="IPR041727">
    <property type="entry name" value="NAGK-C"/>
</dbReference>
<keyword evidence="12" id="KW-1185">Reference proteome</keyword>
<dbReference type="GO" id="GO:0003991">
    <property type="term" value="F:acetylglutamate kinase activity"/>
    <property type="evidence" value="ECO:0007669"/>
    <property type="project" value="UniProtKB-UniRule"/>
</dbReference>
<feature type="domain" description="Aspartate/glutamate/uridylate kinase" evidence="10">
    <location>
        <begin position="35"/>
        <end position="270"/>
    </location>
</feature>
<comment type="pathway">
    <text evidence="1 9">Amino-acid biosynthesis; L-arginine biosynthesis; N(2)-acetyl-L-ornithine from L-glutamate: step 2/4.</text>
</comment>
<evidence type="ECO:0000256" key="3">
    <source>
        <dbReference type="ARBA" id="ARBA00022605"/>
    </source>
</evidence>
<keyword evidence="2 9" id="KW-0055">Arginine biosynthesis</keyword>
<dbReference type="PANTHER" id="PTHR23342:SF0">
    <property type="entry name" value="N-ACETYLGLUTAMATE SYNTHASE, MITOCHONDRIAL"/>
    <property type="match status" value="1"/>
</dbReference>